<dbReference type="AlphaFoldDB" id="A0A852ZPS1"/>
<proteinExistence type="predicted"/>
<sequence>MINDRAVTVALCLAALAAGGLAVRSVRSAGREDCVTCGEKTYCYYEPE</sequence>
<evidence type="ECO:0000313" key="1">
    <source>
        <dbReference type="EMBL" id="NYI04446.1"/>
    </source>
</evidence>
<dbReference type="EMBL" id="JACBZD010000001">
    <property type="protein sequence ID" value="NYI04446.1"/>
    <property type="molecule type" value="Genomic_DNA"/>
</dbReference>
<gene>
    <name evidence="1" type="ORF">FHU37_001389</name>
</gene>
<organism evidence="1 2">
    <name type="scientific">Allostreptomyces psammosilenae</name>
    <dbReference type="NCBI Taxonomy" id="1892865"/>
    <lineage>
        <taxon>Bacteria</taxon>
        <taxon>Bacillati</taxon>
        <taxon>Actinomycetota</taxon>
        <taxon>Actinomycetes</taxon>
        <taxon>Kitasatosporales</taxon>
        <taxon>Streptomycetaceae</taxon>
        <taxon>Allostreptomyces</taxon>
    </lineage>
</organism>
<protein>
    <submittedName>
        <fullName evidence="1">Uncharacterized protein</fullName>
    </submittedName>
</protein>
<accession>A0A852ZPS1</accession>
<dbReference type="RefSeq" id="WP_179813338.1">
    <property type="nucleotide sequence ID" value="NZ_JACBZD010000001.1"/>
</dbReference>
<evidence type="ECO:0000313" key="2">
    <source>
        <dbReference type="Proteomes" id="UP000567795"/>
    </source>
</evidence>
<name>A0A852ZPS1_9ACTN</name>
<dbReference type="Proteomes" id="UP000567795">
    <property type="component" value="Unassembled WGS sequence"/>
</dbReference>
<comment type="caution">
    <text evidence="1">The sequence shown here is derived from an EMBL/GenBank/DDBJ whole genome shotgun (WGS) entry which is preliminary data.</text>
</comment>
<keyword evidence="2" id="KW-1185">Reference proteome</keyword>
<reference evidence="1 2" key="1">
    <citation type="submission" date="2020-07" db="EMBL/GenBank/DDBJ databases">
        <title>Sequencing the genomes of 1000 actinobacteria strains.</title>
        <authorList>
            <person name="Klenk H.-P."/>
        </authorList>
    </citation>
    <scope>NUCLEOTIDE SEQUENCE [LARGE SCALE GENOMIC DNA]</scope>
    <source>
        <strain evidence="1 2">DSM 42178</strain>
    </source>
</reference>